<dbReference type="Proteomes" id="UP000789920">
    <property type="component" value="Unassembled WGS sequence"/>
</dbReference>
<sequence length="173" mass="19652">MSLMSKSKLKPTGPIYPWTQIDELGECNPFPRYEHSSNEYVINNKVFIFGGIVEGKAQNDVFVMETDKLHAYKLITSGDIPYPRSRHTHVNLGHNMIVFGGLLKYPTESSDDFIYILNTVTNQWSKLSIPEKPFLTQRHGHSATVIGTSMYIFGGQNYKGIYLNDLIVFDLTT</sequence>
<reference evidence="1" key="1">
    <citation type="submission" date="2021-06" db="EMBL/GenBank/DDBJ databases">
        <authorList>
            <person name="Kallberg Y."/>
            <person name="Tangrot J."/>
            <person name="Rosling A."/>
        </authorList>
    </citation>
    <scope>NUCLEOTIDE SEQUENCE</scope>
    <source>
        <strain evidence="1">MA461A</strain>
    </source>
</reference>
<organism evidence="1 2">
    <name type="scientific">Racocetra persica</name>
    <dbReference type="NCBI Taxonomy" id="160502"/>
    <lineage>
        <taxon>Eukaryota</taxon>
        <taxon>Fungi</taxon>
        <taxon>Fungi incertae sedis</taxon>
        <taxon>Mucoromycota</taxon>
        <taxon>Glomeromycotina</taxon>
        <taxon>Glomeromycetes</taxon>
        <taxon>Diversisporales</taxon>
        <taxon>Gigasporaceae</taxon>
        <taxon>Racocetra</taxon>
    </lineage>
</organism>
<gene>
    <name evidence="1" type="ORF">RPERSI_LOCUS14039</name>
</gene>
<accession>A0ACA9QFB8</accession>
<comment type="caution">
    <text evidence="1">The sequence shown here is derived from an EMBL/GenBank/DDBJ whole genome shotgun (WGS) entry which is preliminary data.</text>
</comment>
<keyword evidence="2" id="KW-1185">Reference proteome</keyword>
<evidence type="ECO:0000313" key="2">
    <source>
        <dbReference type="Proteomes" id="UP000789920"/>
    </source>
</evidence>
<feature type="non-terminal residue" evidence="1">
    <location>
        <position position="173"/>
    </location>
</feature>
<dbReference type="EMBL" id="CAJVQC010031827">
    <property type="protein sequence ID" value="CAG8749566.1"/>
    <property type="molecule type" value="Genomic_DNA"/>
</dbReference>
<protein>
    <submittedName>
        <fullName evidence="1">9230_t:CDS:1</fullName>
    </submittedName>
</protein>
<evidence type="ECO:0000313" key="1">
    <source>
        <dbReference type="EMBL" id="CAG8749566.1"/>
    </source>
</evidence>
<proteinExistence type="predicted"/>
<name>A0ACA9QFB8_9GLOM</name>